<accession>A0AAN7Z5R4</accession>
<gene>
    <name evidence="2" type="ORF">RRF57_000727</name>
</gene>
<dbReference type="AlphaFoldDB" id="A0AAN7Z5R4"/>
<evidence type="ECO:0000313" key="2">
    <source>
        <dbReference type="EMBL" id="KAK5625011.1"/>
    </source>
</evidence>
<reference evidence="2 3" key="1">
    <citation type="submission" date="2023-10" db="EMBL/GenBank/DDBJ databases">
        <title>Draft genome sequence of Xylaria bambusicola isolate GMP-LS, the root and basal stem rot pathogen of sugarcane in Indonesia.</title>
        <authorList>
            <person name="Selvaraj P."/>
            <person name="Muralishankar V."/>
            <person name="Muruganantham S."/>
            <person name="Sp S."/>
            <person name="Haryani S."/>
            <person name="Lau K.J.X."/>
            <person name="Naqvi N.I."/>
        </authorList>
    </citation>
    <scope>NUCLEOTIDE SEQUENCE [LARGE SCALE GENOMIC DNA]</scope>
    <source>
        <strain evidence="2">GMP-LS</strain>
    </source>
</reference>
<dbReference type="Proteomes" id="UP001305414">
    <property type="component" value="Unassembled WGS sequence"/>
</dbReference>
<dbReference type="EMBL" id="JAWHQM010000002">
    <property type="protein sequence ID" value="KAK5625011.1"/>
    <property type="molecule type" value="Genomic_DNA"/>
</dbReference>
<evidence type="ECO:0000256" key="1">
    <source>
        <dbReference type="SAM" id="MobiDB-lite"/>
    </source>
</evidence>
<sequence>MGGLAFSSGPNAIFTPRMRPEVYRVVRDRCQAKLRELFMAVATPIEGPAKATFGDVDLIVAYDKYRISPLSKPASSSISIEAQKEAVYRALGAIRCKSENSNTMNMAIPWPKDIPCEEMRPDSNEPVCIQVDTHFCKSLDHFHWMLFRHAHGVMWNIIGSTIRPFGLTVDEVGLHIRIPELEEVDKKKARVLLTTKPEEVLNFLGLKFDDKQWEEPFASDQDLCEYVATCRLFRVKRKATSASSDDNNTVDLGNPEIKGDDEVADDIRMLKANDRRRMAQRPLFRKWIEEFLPGCRASGRYPSTRLTRDEVREQAFEFFPGVRSIYDTTLVNCLAERQQHTLWKRVIKPAIPTDIEVNRRGCCAAALKKIILNDDSSFDGIVAPLNLKGSNGLFDEALVRAWVEKIWPVVLDVAWRINQDRYMANRLHKAAVKRTGSGKEKSANSDKHAEDLGMD</sequence>
<feature type="region of interest" description="Disordered" evidence="1">
    <location>
        <begin position="433"/>
        <end position="455"/>
    </location>
</feature>
<comment type="caution">
    <text evidence="2">The sequence shown here is derived from an EMBL/GenBank/DDBJ whole genome shotgun (WGS) entry which is preliminary data.</text>
</comment>
<feature type="compositionally biased region" description="Basic and acidic residues" evidence="1">
    <location>
        <begin position="437"/>
        <end position="455"/>
    </location>
</feature>
<evidence type="ECO:0000313" key="3">
    <source>
        <dbReference type="Proteomes" id="UP001305414"/>
    </source>
</evidence>
<name>A0AAN7Z5R4_9PEZI</name>
<protein>
    <submittedName>
        <fullName evidence="2">Uncharacterized protein</fullName>
    </submittedName>
</protein>
<organism evidence="2 3">
    <name type="scientific">Xylaria bambusicola</name>
    <dbReference type="NCBI Taxonomy" id="326684"/>
    <lineage>
        <taxon>Eukaryota</taxon>
        <taxon>Fungi</taxon>
        <taxon>Dikarya</taxon>
        <taxon>Ascomycota</taxon>
        <taxon>Pezizomycotina</taxon>
        <taxon>Sordariomycetes</taxon>
        <taxon>Xylariomycetidae</taxon>
        <taxon>Xylariales</taxon>
        <taxon>Xylariaceae</taxon>
        <taxon>Xylaria</taxon>
    </lineage>
</organism>
<keyword evidence="3" id="KW-1185">Reference proteome</keyword>
<proteinExistence type="predicted"/>